<keyword evidence="3" id="KW-0949">S-adenosyl-L-methionine</keyword>
<dbReference type="PROSITE" id="PS51683">
    <property type="entry name" value="SAM_OMT_II"/>
    <property type="match status" value="1"/>
</dbReference>
<organism evidence="7 8">
    <name type="scientific">Citrus sinensis</name>
    <name type="common">Sweet orange</name>
    <name type="synonym">Citrus aurantium var. sinensis</name>
    <dbReference type="NCBI Taxonomy" id="2711"/>
    <lineage>
        <taxon>Eukaryota</taxon>
        <taxon>Viridiplantae</taxon>
        <taxon>Streptophyta</taxon>
        <taxon>Embryophyta</taxon>
        <taxon>Tracheophyta</taxon>
        <taxon>Spermatophyta</taxon>
        <taxon>Magnoliopsida</taxon>
        <taxon>eudicotyledons</taxon>
        <taxon>Gunneridae</taxon>
        <taxon>Pentapetalae</taxon>
        <taxon>rosids</taxon>
        <taxon>malvids</taxon>
        <taxon>Sapindales</taxon>
        <taxon>Rutaceae</taxon>
        <taxon>Aurantioideae</taxon>
        <taxon>Citrus</taxon>
    </lineage>
</organism>
<dbReference type="InterPro" id="IPR029063">
    <property type="entry name" value="SAM-dependent_MTases_sf"/>
</dbReference>
<dbReference type="GO" id="GO:0008171">
    <property type="term" value="F:O-methyltransferase activity"/>
    <property type="evidence" value="ECO:0000318"/>
    <property type="project" value="GO_Central"/>
</dbReference>
<sequence>MDPIQNEGAKEMFEAQAHLFKIIYNYVSSTSLKCAVELDIPEVIHKHGRPITLPQLVSALEINPTKADGLFKLMRLLVHTGFFSTANVQSAQQQEEEAYALTLTSKLFLKDKPYCLSPVVLTLTDQVFVNPCHFLSRWFRDNELSAYETANDGTVFWDYMAKNPDFNSIYNQAMASDSQLANLIVKDCQPIFQGLGSLVDVGGGTGSFARIISEAFPGIKCTVLDLPHVVPKVPDTDNLKFIAGDMFQSIPPADAFFFKAIFHAFVDEDCLKILKRCREAIASRGDRGKVIIIDIVINEKKEDAQLTEAKLLYDMLMMVAVRGSERTEKEWEKLFLDAGFSHFKITPVYGIKSLIEVYP</sequence>
<dbReference type="InterPro" id="IPR016461">
    <property type="entry name" value="COMT-like"/>
</dbReference>
<dbReference type="GO" id="GO:0032259">
    <property type="term" value="P:methylation"/>
    <property type="evidence" value="ECO:0000318"/>
    <property type="project" value="GO_Central"/>
</dbReference>
<feature type="domain" description="O-methyltransferase dimerisation" evidence="6">
    <location>
        <begin position="21"/>
        <end position="111"/>
    </location>
</feature>
<evidence type="ECO:0000313" key="8">
    <source>
        <dbReference type="Proteomes" id="UP000027120"/>
    </source>
</evidence>
<keyword evidence="8" id="KW-1185">Reference proteome</keyword>
<feature type="domain" description="O-methyltransferase C-terminal" evidence="5">
    <location>
        <begin position="136"/>
        <end position="341"/>
    </location>
</feature>
<dbReference type="Pfam" id="PF08100">
    <property type="entry name" value="Dimerisation"/>
    <property type="match status" value="1"/>
</dbReference>
<dbReference type="PIRSF" id="PIRSF005739">
    <property type="entry name" value="O-mtase"/>
    <property type="match status" value="1"/>
</dbReference>
<evidence type="ECO:0008006" key="9">
    <source>
        <dbReference type="Google" id="ProtNLM"/>
    </source>
</evidence>
<dbReference type="PaxDb" id="2711-XP_006468348.1"/>
<accession>A0A067GIS2</accession>
<dbReference type="FunFam" id="1.10.10.10:FF:000213">
    <property type="entry name" value="Coniferyl alcohol 9-O-methyltransferase"/>
    <property type="match status" value="1"/>
</dbReference>
<dbReference type="SUPFAM" id="SSF53335">
    <property type="entry name" value="S-adenosyl-L-methionine-dependent methyltransferases"/>
    <property type="match status" value="1"/>
</dbReference>
<evidence type="ECO:0000313" key="7">
    <source>
        <dbReference type="EMBL" id="KDO75191.1"/>
    </source>
</evidence>
<evidence type="ECO:0000256" key="1">
    <source>
        <dbReference type="ARBA" id="ARBA00022603"/>
    </source>
</evidence>
<dbReference type="SMR" id="A0A067GIS2"/>
<dbReference type="Pfam" id="PF00891">
    <property type="entry name" value="Methyltransf_2"/>
    <property type="match status" value="1"/>
</dbReference>
<dbReference type="CDD" id="cd02440">
    <property type="entry name" value="AdoMet_MTases"/>
    <property type="match status" value="1"/>
</dbReference>
<dbReference type="SUPFAM" id="SSF46785">
    <property type="entry name" value="Winged helix' DNA-binding domain"/>
    <property type="match status" value="1"/>
</dbReference>
<protein>
    <recommendedName>
        <fullName evidence="9">O-methyltransferase domain-containing protein</fullName>
    </recommendedName>
</protein>
<evidence type="ECO:0000259" key="5">
    <source>
        <dbReference type="Pfam" id="PF00891"/>
    </source>
</evidence>
<dbReference type="InterPro" id="IPR036390">
    <property type="entry name" value="WH_DNA-bd_sf"/>
</dbReference>
<dbReference type="Gene3D" id="1.10.10.10">
    <property type="entry name" value="Winged helix-like DNA-binding domain superfamily/Winged helix DNA-binding domain"/>
    <property type="match status" value="1"/>
</dbReference>
<evidence type="ECO:0000259" key="6">
    <source>
        <dbReference type="Pfam" id="PF08100"/>
    </source>
</evidence>
<feature type="active site" description="Proton acceptor" evidence="4">
    <location>
        <position position="263"/>
    </location>
</feature>
<keyword evidence="1" id="KW-0489">Methyltransferase</keyword>
<dbReference type="FunFam" id="3.40.50.150:FF:000057">
    <property type="entry name" value="O-methyltransferase ZRP4"/>
    <property type="match status" value="1"/>
</dbReference>
<dbReference type="Proteomes" id="UP000027120">
    <property type="component" value="Unassembled WGS sequence"/>
</dbReference>
<dbReference type="InterPro" id="IPR001077">
    <property type="entry name" value="COMT_C"/>
</dbReference>
<evidence type="ECO:0000256" key="2">
    <source>
        <dbReference type="ARBA" id="ARBA00022679"/>
    </source>
</evidence>
<dbReference type="eggNOG" id="KOG3178">
    <property type="taxonomic scope" value="Eukaryota"/>
</dbReference>
<dbReference type="InterPro" id="IPR036388">
    <property type="entry name" value="WH-like_DNA-bd_sf"/>
</dbReference>
<dbReference type="PANTHER" id="PTHR11746">
    <property type="entry name" value="O-METHYLTRANSFERASE"/>
    <property type="match status" value="1"/>
</dbReference>
<keyword evidence="2" id="KW-0808">Transferase</keyword>
<dbReference type="GO" id="GO:0009717">
    <property type="term" value="P:isoflavonoid biosynthetic process"/>
    <property type="evidence" value="ECO:0007669"/>
    <property type="project" value="UniProtKB-ARBA"/>
</dbReference>
<dbReference type="GO" id="GO:0008757">
    <property type="term" value="F:S-adenosylmethionine-dependent methyltransferase activity"/>
    <property type="evidence" value="ECO:0000318"/>
    <property type="project" value="GO_Central"/>
</dbReference>
<proteinExistence type="predicted"/>
<dbReference type="Gene3D" id="3.40.50.150">
    <property type="entry name" value="Vaccinia Virus protein VP39"/>
    <property type="match status" value="1"/>
</dbReference>
<gene>
    <name evidence="7" type="ORF">CISIN_1g018205mg</name>
</gene>
<dbReference type="AlphaFoldDB" id="A0A067GIS2"/>
<evidence type="ECO:0000256" key="3">
    <source>
        <dbReference type="ARBA" id="ARBA00022691"/>
    </source>
</evidence>
<dbReference type="STRING" id="2711.A0A067GIS2"/>
<reference evidence="7 8" key="1">
    <citation type="submission" date="2014-04" db="EMBL/GenBank/DDBJ databases">
        <authorList>
            <consortium name="International Citrus Genome Consortium"/>
            <person name="Gmitter F."/>
            <person name="Chen C."/>
            <person name="Farmerie W."/>
            <person name="Harkins T."/>
            <person name="Desany B."/>
            <person name="Mohiuddin M."/>
            <person name="Kodira C."/>
            <person name="Borodovsky M."/>
            <person name="Lomsadze A."/>
            <person name="Burns P."/>
            <person name="Jenkins J."/>
            <person name="Prochnik S."/>
            <person name="Shu S."/>
            <person name="Chapman J."/>
            <person name="Pitluck S."/>
            <person name="Schmutz J."/>
            <person name="Rokhsar D."/>
        </authorList>
    </citation>
    <scope>NUCLEOTIDE SEQUENCE</scope>
</reference>
<dbReference type="GO" id="GO:0046983">
    <property type="term" value="F:protein dimerization activity"/>
    <property type="evidence" value="ECO:0007669"/>
    <property type="project" value="InterPro"/>
</dbReference>
<dbReference type="EMBL" id="KK784882">
    <property type="protein sequence ID" value="KDO75191.1"/>
    <property type="molecule type" value="Genomic_DNA"/>
</dbReference>
<dbReference type="InterPro" id="IPR012967">
    <property type="entry name" value="COMT_dimerisation"/>
</dbReference>
<evidence type="ECO:0000256" key="4">
    <source>
        <dbReference type="PIRSR" id="PIRSR005739-1"/>
    </source>
</evidence>
<name>A0A067GIS2_CITSI</name>